<keyword evidence="3" id="KW-0808">Transferase</keyword>
<proteinExistence type="inferred from homology"/>
<protein>
    <recommendedName>
        <fullName evidence="2">DNA-directed DNA polymerase</fullName>
        <ecNumber evidence="2">2.7.7.7</ecNumber>
    </recommendedName>
</protein>
<evidence type="ECO:0000313" key="11">
    <source>
        <dbReference type="Proteomes" id="UP000030746"/>
    </source>
</evidence>
<dbReference type="SUPFAM" id="SSF53098">
    <property type="entry name" value="Ribonuclease H-like"/>
    <property type="match status" value="1"/>
</dbReference>
<keyword evidence="11" id="KW-1185">Reference proteome</keyword>
<accession>V4ALF3</accession>
<dbReference type="PANTHER" id="PTHR33568">
    <property type="entry name" value="DNA POLYMERASE"/>
    <property type="match status" value="1"/>
</dbReference>
<evidence type="ECO:0000256" key="4">
    <source>
        <dbReference type="ARBA" id="ARBA00022695"/>
    </source>
</evidence>
<dbReference type="CTD" id="20251163"/>
<dbReference type="OMA" id="CINDGEW"/>
<dbReference type="InterPro" id="IPR036397">
    <property type="entry name" value="RNaseH_sf"/>
</dbReference>
<name>V4ALF3_LOTGI</name>
<evidence type="ECO:0000256" key="8">
    <source>
        <dbReference type="ARBA" id="ARBA00049244"/>
    </source>
</evidence>
<comment type="similarity">
    <text evidence="1">Belongs to the DNA polymerase type-B family.</text>
</comment>
<keyword evidence="6" id="KW-0239">DNA-directed DNA polymerase</keyword>
<dbReference type="OrthoDB" id="5871067at2759"/>
<sequence>MEQLYSLTIGKRSRSKLFRTENVYVTVDFHQGWSRISPQDVPRQLFFTFEKLIREIAEQVECSPTDYLRFSLHHPGLKTPAFIPFQQYANVSALQLLNKVATILQSNDQFRLDERMSLEVCHVNPPDGVGSGGDQVCKRNVGDFGEYLKRKKCLVTIKNQDGLCFQRAIVVAKHYAIKVHTKEWEATREKLRKTGPNSFQTRRAHRLIEKVGGSMDSCRGRADWELYGKVLGKEGYQLNVYSRQLFGKAAYRSNKYVEGTPKHLNLYHHDTHYDVIAKMAAFVERSYFCETCQVGYNHPSDHKCHVMCQKCRQPGPVCTGDLKRVCSDCHRLFNSQSCFDRHKAPRTTVSVCERWQRCLKCGKEWDTIKMHRTLDQHVCGEYHCKVCGVFHTKADRWCSIQKAKCPIDVNGNKEDQIAALQRKDLTRFVFFDFECQQDSGDHIPNLCVLQLCCHFCIQSKDPCPYCDSYWNQEKEMVMKGPDTLDQVGRWFIRLAGRRMVEGGTANRNVKKSSQVICVAHNFKGYDGILMMQTVHKHAIAAPEVIMTGGKVMTLSIGCLKFVDSLNFLPMPLRNMPATFGLTEMKKGYFPHFFNKPENASYVGPYPPQETCDPDGMNAKEREKFLKWYHERKQDTFDFSREILAYCQSDVDILRRSCGEFRRIFLNDTGIDPLASSMTLAAACNRVYRTHYLPLDTISIIPRALMQNSGMGTDWRRFQPRQQSNKALRWLEWEQHTRFLASLRNGTTKPNIRHAGNGGEIKVGPYSLDGYDRDNNVAYEFFGCAFHGCPTCYPGPVQDVKHFHPYDPSRTMRKLYAQTMQRLDDLKPSSGFLPAYFWVIFGLDLEFDV</sequence>
<evidence type="ECO:0000256" key="1">
    <source>
        <dbReference type="ARBA" id="ARBA00005755"/>
    </source>
</evidence>
<organism evidence="10 11">
    <name type="scientific">Lottia gigantea</name>
    <name type="common">Giant owl limpet</name>
    <dbReference type="NCBI Taxonomy" id="225164"/>
    <lineage>
        <taxon>Eukaryota</taxon>
        <taxon>Metazoa</taxon>
        <taxon>Spiralia</taxon>
        <taxon>Lophotrochozoa</taxon>
        <taxon>Mollusca</taxon>
        <taxon>Gastropoda</taxon>
        <taxon>Patellogastropoda</taxon>
        <taxon>Lottioidea</taxon>
        <taxon>Lottiidae</taxon>
        <taxon>Lottia</taxon>
    </lineage>
</organism>
<keyword evidence="7" id="KW-0238">DNA-binding</keyword>
<dbReference type="KEGG" id="lgi:LOTGIDRAFT_239760"/>
<dbReference type="GO" id="GO:0003887">
    <property type="term" value="F:DNA-directed DNA polymerase activity"/>
    <property type="evidence" value="ECO:0007669"/>
    <property type="project" value="UniProtKB-KW"/>
</dbReference>
<dbReference type="Gene3D" id="3.30.420.10">
    <property type="entry name" value="Ribonuclease H-like superfamily/Ribonuclease H"/>
    <property type="match status" value="1"/>
</dbReference>
<evidence type="ECO:0000256" key="3">
    <source>
        <dbReference type="ARBA" id="ARBA00022679"/>
    </source>
</evidence>
<dbReference type="Proteomes" id="UP000030746">
    <property type="component" value="Unassembled WGS sequence"/>
</dbReference>
<evidence type="ECO:0000256" key="7">
    <source>
        <dbReference type="ARBA" id="ARBA00023125"/>
    </source>
</evidence>
<evidence type="ECO:0000256" key="5">
    <source>
        <dbReference type="ARBA" id="ARBA00022705"/>
    </source>
</evidence>
<dbReference type="EC" id="2.7.7.7" evidence="2"/>
<evidence type="ECO:0000259" key="9">
    <source>
        <dbReference type="Pfam" id="PF03175"/>
    </source>
</evidence>
<keyword evidence="5" id="KW-0235">DNA replication</keyword>
<gene>
    <name evidence="10" type="ORF">LOTGIDRAFT_239760</name>
</gene>
<dbReference type="GeneID" id="20251163"/>
<dbReference type="RefSeq" id="XP_009054901.1">
    <property type="nucleotide sequence ID" value="XM_009056653.1"/>
</dbReference>
<dbReference type="EMBL" id="KB201808">
    <property type="protein sequence ID" value="ESO94411.1"/>
    <property type="molecule type" value="Genomic_DNA"/>
</dbReference>
<reference evidence="10 11" key="1">
    <citation type="journal article" date="2013" name="Nature">
        <title>Insights into bilaterian evolution from three spiralian genomes.</title>
        <authorList>
            <person name="Simakov O."/>
            <person name="Marletaz F."/>
            <person name="Cho S.J."/>
            <person name="Edsinger-Gonzales E."/>
            <person name="Havlak P."/>
            <person name="Hellsten U."/>
            <person name="Kuo D.H."/>
            <person name="Larsson T."/>
            <person name="Lv J."/>
            <person name="Arendt D."/>
            <person name="Savage R."/>
            <person name="Osoegawa K."/>
            <person name="de Jong P."/>
            <person name="Grimwood J."/>
            <person name="Chapman J.A."/>
            <person name="Shapiro H."/>
            <person name="Aerts A."/>
            <person name="Otillar R.P."/>
            <person name="Terry A.Y."/>
            <person name="Boore J.L."/>
            <person name="Grigoriev I.V."/>
            <person name="Lindberg D.R."/>
            <person name="Seaver E.C."/>
            <person name="Weisblat D.A."/>
            <person name="Putnam N.H."/>
            <person name="Rokhsar D.S."/>
        </authorList>
    </citation>
    <scope>NUCLEOTIDE SEQUENCE [LARGE SCALE GENOMIC DNA]</scope>
</reference>
<comment type="catalytic activity">
    <reaction evidence="8">
        <text>DNA(n) + a 2'-deoxyribonucleoside 5'-triphosphate = DNA(n+1) + diphosphate</text>
        <dbReference type="Rhea" id="RHEA:22508"/>
        <dbReference type="Rhea" id="RHEA-COMP:17339"/>
        <dbReference type="Rhea" id="RHEA-COMP:17340"/>
        <dbReference type="ChEBI" id="CHEBI:33019"/>
        <dbReference type="ChEBI" id="CHEBI:61560"/>
        <dbReference type="ChEBI" id="CHEBI:173112"/>
        <dbReference type="EC" id="2.7.7.7"/>
    </reaction>
</comment>
<evidence type="ECO:0000313" key="10">
    <source>
        <dbReference type="EMBL" id="ESO94411.1"/>
    </source>
</evidence>
<dbReference type="InterPro" id="IPR004868">
    <property type="entry name" value="DNA-dir_DNA_pol_B_mt/vir"/>
</dbReference>
<dbReference type="GO" id="GO:0006260">
    <property type="term" value="P:DNA replication"/>
    <property type="evidence" value="ECO:0007669"/>
    <property type="project" value="UniProtKB-KW"/>
</dbReference>
<evidence type="ECO:0000256" key="2">
    <source>
        <dbReference type="ARBA" id="ARBA00012417"/>
    </source>
</evidence>
<keyword evidence="4" id="KW-0548">Nucleotidyltransferase</keyword>
<dbReference type="GO" id="GO:0000166">
    <property type="term" value="F:nucleotide binding"/>
    <property type="evidence" value="ECO:0007669"/>
    <property type="project" value="InterPro"/>
</dbReference>
<dbReference type="PANTHER" id="PTHR33568:SF3">
    <property type="entry name" value="DNA-DIRECTED DNA POLYMERASE"/>
    <property type="match status" value="1"/>
</dbReference>
<dbReference type="InterPro" id="IPR012337">
    <property type="entry name" value="RNaseH-like_sf"/>
</dbReference>
<evidence type="ECO:0000256" key="6">
    <source>
        <dbReference type="ARBA" id="ARBA00022932"/>
    </source>
</evidence>
<feature type="domain" description="DNA-directed DNA polymerase family B mitochondria/virus" evidence="9">
    <location>
        <begin position="511"/>
        <end position="696"/>
    </location>
</feature>
<dbReference type="HOGENOM" id="CLU_336256_0_0_1"/>
<dbReference type="AlphaFoldDB" id="V4ALF3"/>
<dbReference type="GO" id="GO:0003677">
    <property type="term" value="F:DNA binding"/>
    <property type="evidence" value="ECO:0007669"/>
    <property type="project" value="UniProtKB-KW"/>
</dbReference>
<dbReference type="Pfam" id="PF03175">
    <property type="entry name" value="DNA_pol_B_2"/>
    <property type="match status" value="1"/>
</dbReference>